<feature type="transmembrane region" description="Helical" evidence="5">
    <location>
        <begin position="263"/>
        <end position="281"/>
    </location>
</feature>
<evidence type="ECO:0000313" key="7">
    <source>
        <dbReference type="EMBL" id="GAA4425744.1"/>
    </source>
</evidence>
<protein>
    <submittedName>
        <fullName evidence="7">MFS transporter</fullName>
    </submittedName>
</protein>
<evidence type="ECO:0000256" key="3">
    <source>
        <dbReference type="ARBA" id="ARBA00022989"/>
    </source>
</evidence>
<feature type="transmembrane region" description="Helical" evidence="5">
    <location>
        <begin position="75"/>
        <end position="93"/>
    </location>
</feature>
<keyword evidence="2 5" id="KW-0812">Transmembrane</keyword>
<dbReference type="InterPro" id="IPR052714">
    <property type="entry name" value="MFS_Exporter"/>
</dbReference>
<name>A0ABP8LBE0_9MICO</name>
<dbReference type="SUPFAM" id="SSF103473">
    <property type="entry name" value="MFS general substrate transporter"/>
    <property type="match status" value="1"/>
</dbReference>
<accession>A0ABP8LBE0</accession>
<feature type="transmembrane region" description="Helical" evidence="5">
    <location>
        <begin position="135"/>
        <end position="158"/>
    </location>
</feature>
<dbReference type="Pfam" id="PF07690">
    <property type="entry name" value="MFS_1"/>
    <property type="match status" value="1"/>
</dbReference>
<evidence type="ECO:0000256" key="4">
    <source>
        <dbReference type="ARBA" id="ARBA00023136"/>
    </source>
</evidence>
<evidence type="ECO:0000259" key="6">
    <source>
        <dbReference type="PROSITE" id="PS50850"/>
    </source>
</evidence>
<dbReference type="InterPro" id="IPR011701">
    <property type="entry name" value="MFS"/>
</dbReference>
<comment type="caution">
    <text evidence="7">The sequence shown here is derived from an EMBL/GenBank/DDBJ whole genome shotgun (WGS) entry which is preliminary data.</text>
</comment>
<keyword evidence="8" id="KW-1185">Reference proteome</keyword>
<dbReference type="Gene3D" id="1.20.1250.20">
    <property type="entry name" value="MFS general substrate transporter like domains"/>
    <property type="match status" value="2"/>
</dbReference>
<dbReference type="RefSeq" id="WP_345216474.1">
    <property type="nucleotide sequence ID" value="NZ_BAABGN010000011.1"/>
</dbReference>
<keyword evidence="4 5" id="KW-0472">Membrane</keyword>
<dbReference type="InterPro" id="IPR020846">
    <property type="entry name" value="MFS_dom"/>
</dbReference>
<dbReference type="InterPro" id="IPR036259">
    <property type="entry name" value="MFS_trans_sf"/>
</dbReference>
<gene>
    <name evidence="7" type="ORF">GCM10023169_23690</name>
</gene>
<sequence>MSAGAGGAGRLTALLAVTFLAFVNYAAMLPVVPMWASVAGAASLSVGMTTGSMMAATVLTQLTAPWLFRLLRLRPMMILGAVLLAVPTPAYLLSGDMSWILTITVVRGVGFALVVMAGATLVADLAGPGRLSSSASLYGAAAALPNLGALAGGVWVAQTWGFPVVFWVAGVAALLAAACARALPGTARGAFALAALADLRRVVAPVGLFLLTAAAFGAATTFLPLAGPGAAEASVALLVASVALLLGRLGSGVVGDRVRAGRMLVPTVLLAAAGLATLAAALRLSPALLPVGAAMLGAGFGACQNDSFVTTVQRLGPTRTAPASTVWNAAYDGGLGLGAVVLGWVIGGAGYGSAFLVMALSITGLALTIRLAGSRRSQR</sequence>
<comment type="subcellular location">
    <subcellularLocation>
        <location evidence="1">Cell membrane</location>
        <topology evidence="1">Multi-pass membrane protein</topology>
    </subcellularLocation>
</comment>
<reference evidence="8" key="1">
    <citation type="journal article" date="2019" name="Int. J. Syst. Evol. Microbiol.">
        <title>The Global Catalogue of Microorganisms (GCM) 10K type strain sequencing project: providing services to taxonomists for standard genome sequencing and annotation.</title>
        <authorList>
            <consortium name="The Broad Institute Genomics Platform"/>
            <consortium name="The Broad Institute Genome Sequencing Center for Infectious Disease"/>
            <person name="Wu L."/>
            <person name="Ma J."/>
        </authorList>
    </citation>
    <scope>NUCLEOTIDE SEQUENCE [LARGE SCALE GENOMIC DNA]</scope>
    <source>
        <strain evidence="8">JCM 17810</strain>
    </source>
</reference>
<organism evidence="7 8">
    <name type="scientific">Georgenia halophila</name>
    <dbReference type="NCBI Taxonomy" id="620889"/>
    <lineage>
        <taxon>Bacteria</taxon>
        <taxon>Bacillati</taxon>
        <taxon>Actinomycetota</taxon>
        <taxon>Actinomycetes</taxon>
        <taxon>Micrococcales</taxon>
        <taxon>Bogoriellaceae</taxon>
        <taxon>Georgenia</taxon>
    </lineage>
</organism>
<evidence type="ECO:0000256" key="2">
    <source>
        <dbReference type="ARBA" id="ARBA00022692"/>
    </source>
</evidence>
<keyword evidence="3 5" id="KW-1133">Transmembrane helix</keyword>
<feature type="transmembrane region" description="Helical" evidence="5">
    <location>
        <begin position="326"/>
        <end position="346"/>
    </location>
</feature>
<dbReference type="PROSITE" id="PS50850">
    <property type="entry name" value="MFS"/>
    <property type="match status" value="1"/>
</dbReference>
<feature type="transmembrane region" description="Helical" evidence="5">
    <location>
        <begin position="164"/>
        <end position="183"/>
    </location>
</feature>
<evidence type="ECO:0000256" key="1">
    <source>
        <dbReference type="ARBA" id="ARBA00004651"/>
    </source>
</evidence>
<dbReference type="PANTHER" id="PTHR23531">
    <property type="entry name" value="QUINOLENE RESISTANCE PROTEIN NORA"/>
    <property type="match status" value="1"/>
</dbReference>
<feature type="transmembrane region" description="Helical" evidence="5">
    <location>
        <begin position="233"/>
        <end position="251"/>
    </location>
</feature>
<proteinExistence type="predicted"/>
<dbReference type="EMBL" id="BAABGN010000011">
    <property type="protein sequence ID" value="GAA4425744.1"/>
    <property type="molecule type" value="Genomic_DNA"/>
</dbReference>
<dbReference type="Proteomes" id="UP001500622">
    <property type="component" value="Unassembled WGS sequence"/>
</dbReference>
<feature type="transmembrane region" description="Helical" evidence="5">
    <location>
        <begin position="51"/>
        <end position="68"/>
    </location>
</feature>
<evidence type="ECO:0000313" key="8">
    <source>
        <dbReference type="Proteomes" id="UP001500622"/>
    </source>
</evidence>
<feature type="transmembrane region" description="Helical" evidence="5">
    <location>
        <begin position="203"/>
        <end position="227"/>
    </location>
</feature>
<feature type="transmembrane region" description="Helical" evidence="5">
    <location>
        <begin position="352"/>
        <end position="373"/>
    </location>
</feature>
<feature type="domain" description="Major facilitator superfamily (MFS) profile" evidence="6">
    <location>
        <begin position="165"/>
        <end position="379"/>
    </location>
</feature>
<feature type="transmembrane region" description="Helical" evidence="5">
    <location>
        <begin position="287"/>
        <end position="305"/>
    </location>
</feature>
<dbReference type="PANTHER" id="PTHR23531:SF1">
    <property type="entry name" value="QUINOLENE RESISTANCE PROTEIN NORA"/>
    <property type="match status" value="1"/>
</dbReference>
<feature type="transmembrane region" description="Helical" evidence="5">
    <location>
        <begin position="99"/>
        <end position="123"/>
    </location>
</feature>
<evidence type="ECO:0000256" key="5">
    <source>
        <dbReference type="SAM" id="Phobius"/>
    </source>
</evidence>